<keyword evidence="4" id="KW-0500">Molybdenum</keyword>
<dbReference type="Pfam" id="PF04879">
    <property type="entry name" value="Molybdop_Fe4S4"/>
    <property type="match status" value="1"/>
</dbReference>
<dbReference type="EMBL" id="JXSL01000016">
    <property type="protein sequence ID" value="KIM00421.1"/>
    <property type="molecule type" value="Genomic_DNA"/>
</dbReference>
<proteinExistence type="inferred from homology"/>
<comment type="caution">
    <text evidence="11">The sequence shown here is derived from an EMBL/GenBank/DDBJ whole genome shotgun (WGS) entry which is preliminary data.</text>
</comment>
<dbReference type="Pfam" id="PF01568">
    <property type="entry name" value="Molydop_binding"/>
    <property type="match status" value="1"/>
</dbReference>
<dbReference type="InterPro" id="IPR009010">
    <property type="entry name" value="Asp_de-COase-like_dom_sf"/>
</dbReference>
<keyword evidence="12" id="KW-1185">Reference proteome</keyword>
<dbReference type="InterPro" id="IPR006656">
    <property type="entry name" value="Mopterin_OxRdtase"/>
</dbReference>
<dbReference type="GO" id="GO:0046872">
    <property type="term" value="F:metal ion binding"/>
    <property type="evidence" value="ECO:0007669"/>
    <property type="project" value="UniProtKB-KW"/>
</dbReference>
<dbReference type="Pfam" id="PF00384">
    <property type="entry name" value="Molybdopterin"/>
    <property type="match status" value="1"/>
</dbReference>
<accession>A0A0C2Z0I8</accession>
<dbReference type="Gene3D" id="3.30.2070.10">
    <property type="entry name" value="Formate dehydrogenase/DMSO reductase"/>
    <property type="match status" value="1"/>
</dbReference>
<dbReference type="SMART" id="SM00926">
    <property type="entry name" value="Molybdop_Fe4S4"/>
    <property type="match status" value="1"/>
</dbReference>
<evidence type="ECO:0000313" key="12">
    <source>
        <dbReference type="Proteomes" id="UP000031971"/>
    </source>
</evidence>
<dbReference type="InterPro" id="IPR006657">
    <property type="entry name" value="MoPterin_dinucl-bd_dom"/>
</dbReference>
<reference evidence="11 12" key="1">
    <citation type="submission" date="2015-01" db="EMBL/GenBank/DDBJ databases">
        <title>Genome Sequence of Magnetospirillum magnetotacticum Strain MS-1.</title>
        <authorList>
            <person name="Marinov G.K."/>
            <person name="Smalley M.D."/>
            <person name="DeSalvo G."/>
        </authorList>
    </citation>
    <scope>NUCLEOTIDE SEQUENCE [LARGE SCALE GENOMIC DNA]</scope>
    <source>
        <strain evidence="11 12">MS-1</strain>
    </source>
</reference>
<dbReference type="InterPro" id="IPR019546">
    <property type="entry name" value="TAT_signal_bac_arc"/>
</dbReference>
<dbReference type="GO" id="GO:0043546">
    <property type="term" value="F:molybdopterin cofactor binding"/>
    <property type="evidence" value="ECO:0007669"/>
    <property type="project" value="InterPro"/>
</dbReference>
<dbReference type="SUPFAM" id="SSF53706">
    <property type="entry name" value="Formate dehydrogenase/DMSO reductase, domains 1-3"/>
    <property type="match status" value="1"/>
</dbReference>
<dbReference type="RefSeq" id="WP_041039509.1">
    <property type="nucleotide sequence ID" value="NZ_JXSL01000016.1"/>
</dbReference>
<dbReference type="Gene3D" id="3.40.50.740">
    <property type="match status" value="1"/>
</dbReference>
<dbReference type="GO" id="GO:0016491">
    <property type="term" value="F:oxidoreductase activity"/>
    <property type="evidence" value="ECO:0007669"/>
    <property type="project" value="UniProtKB-KW"/>
</dbReference>
<evidence type="ECO:0000256" key="3">
    <source>
        <dbReference type="ARBA" id="ARBA00022485"/>
    </source>
</evidence>
<evidence type="ECO:0000256" key="2">
    <source>
        <dbReference type="ARBA" id="ARBA00010312"/>
    </source>
</evidence>
<evidence type="ECO:0000256" key="8">
    <source>
        <dbReference type="ARBA" id="ARBA00023004"/>
    </source>
</evidence>
<dbReference type="Gene3D" id="3.40.228.10">
    <property type="entry name" value="Dimethylsulfoxide Reductase, domain 2"/>
    <property type="match status" value="1"/>
</dbReference>
<evidence type="ECO:0000313" key="11">
    <source>
        <dbReference type="EMBL" id="KIM00421.1"/>
    </source>
</evidence>
<dbReference type="PROSITE" id="PS51669">
    <property type="entry name" value="4FE4S_MOW_BIS_MGD"/>
    <property type="match status" value="1"/>
</dbReference>
<dbReference type="CDD" id="cd02778">
    <property type="entry name" value="MopB_CT_Thiosulfate-R-like"/>
    <property type="match status" value="1"/>
</dbReference>
<dbReference type="Proteomes" id="UP000031971">
    <property type="component" value="Unassembled WGS sequence"/>
</dbReference>
<comment type="cofactor">
    <cofactor evidence="1">
        <name>Mo-bis(molybdopterin guanine dinucleotide)</name>
        <dbReference type="ChEBI" id="CHEBI:60539"/>
    </cofactor>
</comment>
<evidence type="ECO:0000256" key="6">
    <source>
        <dbReference type="ARBA" id="ARBA00022729"/>
    </source>
</evidence>
<keyword evidence="7" id="KW-0560">Oxidoreductase</keyword>
<evidence type="ECO:0000256" key="9">
    <source>
        <dbReference type="ARBA" id="ARBA00023014"/>
    </source>
</evidence>
<keyword evidence="6" id="KW-0732">Signal</keyword>
<organism evidence="11 12">
    <name type="scientific">Paramagnetospirillum magnetotacticum MS-1</name>
    <dbReference type="NCBI Taxonomy" id="272627"/>
    <lineage>
        <taxon>Bacteria</taxon>
        <taxon>Pseudomonadati</taxon>
        <taxon>Pseudomonadota</taxon>
        <taxon>Alphaproteobacteria</taxon>
        <taxon>Rhodospirillales</taxon>
        <taxon>Magnetospirillaceae</taxon>
        <taxon>Paramagnetospirillum</taxon>
    </lineage>
</organism>
<gene>
    <name evidence="11" type="ORF">CCC_01832</name>
</gene>
<feature type="domain" description="4Fe-4S Mo/W bis-MGD-type" evidence="10">
    <location>
        <begin position="48"/>
        <end position="104"/>
    </location>
</feature>
<keyword evidence="3" id="KW-0004">4Fe-4S</keyword>
<dbReference type="OrthoDB" id="9810782at2"/>
<dbReference type="InterPro" id="IPR006963">
    <property type="entry name" value="Mopterin_OxRdtase_4Fe-4S_dom"/>
</dbReference>
<protein>
    <submittedName>
        <fullName evidence="11">Anaerobic dehydrogenase typically selenocysteine-containing</fullName>
    </submittedName>
</protein>
<evidence type="ECO:0000256" key="5">
    <source>
        <dbReference type="ARBA" id="ARBA00022723"/>
    </source>
</evidence>
<dbReference type="CDD" id="cd02757">
    <property type="entry name" value="MopB_Arsenate-R"/>
    <property type="match status" value="1"/>
</dbReference>
<name>A0A0C2Z0I8_PARME</name>
<sequence length="823" mass="90431">MSTLDSTRREFLKATTVAGAAATAAVGVGATGLMSKPDEAHAAAAIDTKIVKSTCHQCPARCGIDVRVEDGKVTGITGTLDHPISNGKLCPKGPLGVYMLYDPDRHTGPMKRTNPAKGRDVDPKFVPITWDEALDTLGKRLNTLREKGEAHRFSITLGRGWGNSDDGQLGPFSAMYGSPNVGLGHSSLCSDASKKAKSALDGNYAYNSYDYRNANYLLFFGAAFLEAYRPLNNNLQTWGHIRTKAPKTKVTVVDIRLTTTGAAADHLLMIKPGTDGALALAIAHVLLTEGLWDKKFVGDFVDGKNLFKTGETLDPASFKDKWTKDLIAWWNAELKDRTPAWAAEITTIPEKLILATAREFGTTKPAMAVFERGATTCTNATYNGLAIHSLNALVGAFYAKGGLGNQMSVPFGKLPVKPEDFMDDIAKAAAAKKMPRIDRVKTAYLPMASNQWQEVAKNHLAGNPYKMDTMVFWLTNPIFSGPECKVWEEALKDIFVVDTSPFPSETSVFADLILPDHTYLERWNDCPTYPFQGWPMVNIRQPAVKPIHNTMAFTDVLIELGKRINGPMSDYYKAIGNTENILRALAKGFETSPGDNGVNSFESWVEKGVWYKKPYVYRQIDGEFYQWDGEDYRKPMTPEDVKAKLLKTDSGKFEFKSSYLEHYADFIQQRVGVAADRVGFPQWVAPKYTGKGDLFFVTPKTPMHAEGRSANIPNAVSIYQPNVGGRGQMYLEINPKTAQARGIKDGDRVKISSDIGSITAQARYFPGARPDTVVLPFGFGHWAHGRWAKSRNSGNVSEIIPNVSDPISGLTSNYGVLVTVEKA</sequence>
<keyword evidence="9" id="KW-0411">Iron-sulfur</keyword>
<dbReference type="PANTHER" id="PTHR43742:SF9">
    <property type="entry name" value="TETRATHIONATE REDUCTASE SUBUNIT A"/>
    <property type="match status" value="1"/>
</dbReference>
<dbReference type="InterPro" id="IPR006311">
    <property type="entry name" value="TAT_signal"/>
</dbReference>
<evidence type="ECO:0000256" key="4">
    <source>
        <dbReference type="ARBA" id="ARBA00022505"/>
    </source>
</evidence>
<evidence type="ECO:0000256" key="7">
    <source>
        <dbReference type="ARBA" id="ARBA00023002"/>
    </source>
</evidence>
<dbReference type="GO" id="GO:0051539">
    <property type="term" value="F:4 iron, 4 sulfur cluster binding"/>
    <property type="evidence" value="ECO:0007669"/>
    <property type="project" value="UniProtKB-KW"/>
</dbReference>
<dbReference type="AlphaFoldDB" id="A0A0C2Z0I8"/>
<dbReference type="SUPFAM" id="SSF50692">
    <property type="entry name" value="ADC-like"/>
    <property type="match status" value="1"/>
</dbReference>
<evidence type="ECO:0000256" key="1">
    <source>
        <dbReference type="ARBA" id="ARBA00001942"/>
    </source>
</evidence>
<dbReference type="PANTHER" id="PTHR43742">
    <property type="entry name" value="TRIMETHYLAMINE-N-OXIDE REDUCTASE"/>
    <property type="match status" value="1"/>
</dbReference>
<dbReference type="Gene3D" id="2.40.40.20">
    <property type="match status" value="1"/>
</dbReference>
<comment type="similarity">
    <text evidence="2">Belongs to the prokaryotic molybdopterin-containing oxidoreductase family.</text>
</comment>
<dbReference type="InterPro" id="IPR050612">
    <property type="entry name" value="Prok_Mopterin_Oxidored"/>
</dbReference>
<dbReference type="PROSITE" id="PS51318">
    <property type="entry name" value="TAT"/>
    <property type="match status" value="1"/>
</dbReference>
<keyword evidence="8" id="KW-0408">Iron</keyword>
<dbReference type="NCBIfam" id="TIGR01409">
    <property type="entry name" value="TAT_signal_seq"/>
    <property type="match status" value="1"/>
</dbReference>
<keyword evidence="5" id="KW-0479">Metal-binding</keyword>
<dbReference type="STRING" id="272627.CCC_01832"/>
<evidence type="ECO:0000259" key="10">
    <source>
        <dbReference type="PROSITE" id="PS51669"/>
    </source>
</evidence>
<dbReference type="Gene3D" id="2.20.25.90">
    <property type="entry name" value="ADC-like domains"/>
    <property type="match status" value="1"/>
</dbReference>